<evidence type="ECO:0000256" key="2">
    <source>
        <dbReference type="ARBA" id="ARBA00023026"/>
    </source>
</evidence>
<dbReference type="InterPro" id="IPR013425">
    <property type="entry name" value="Autotrns_rpt"/>
</dbReference>
<dbReference type="OrthoDB" id="6053567at2"/>
<dbReference type="InterPro" id="IPR005546">
    <property type="entry name" value="Autotransporte_beta"/>
</dbReference>
<evidence type="ECO:0000256" key="3">
    <source>
        <dbReference type="SAM" id="MobiDB-lite"/>
    </source>
</evidence>
<evidence type="ECO:0000256" key="1">
    <source>
        <dbReference type="ARBA" id="ARBA00022729"/>
    </source>
</evidence>
<keyword evidence="2" id="KW-0843">Virulence</keyword>
<evidence type="ECO:0000313" key="6">
    <source>
        <dbReference type="Proteomes" id="UP000224974"/>
    </source>
</evidence>
<dbReference type="SUPFAM" id="SSF51126">
    <property type="entry name" value="Pectin lyase-like"/>
    <property type="match status" value="3"/>
</dbReference>
<dbReference type="InterPro" id="IPR024973">
    <property type="entry name" value="ESPR"/>
</dbReference>
<dbReference type="GO" id="GO:0019867">
    <property type="term" value="C:outer membrane"/>
    <property type="evidence" value="ECO:0007669"/>
    <property type="project" value="InterPro"/>
</dbReference>
<dbReference type="NCBIfam" id="TIGR02601">
    <property type="entry name" value="autotrns_rpt"/>
    <property type="match status" value="2"/>
</dbReference>
<evidence type="ECO:0000313" key="5">
    <source>
        <dbReference type="EMBL" id="PHI30494.1"/>
    </source>
</evidence>
<dbReference type="SUPFAM" id="SSF103515">
    <property type="entry name" value="Autotransporter"/>
    <property type="match status" value="1"/>
</dbReference>
<dbReference type="SMART" id="SM00869">
    <property type="entry name" value="Autotransporter"/>
    <property type="match status" value="1"/>
</dbReference>
<dbReference type="PANTHER" id="PTHR12338:SF5">
    <property type="entry name" value="ANTIGEN 43-RELATED"/>
    <property type="match status" value="1"/>
</dbReference>
<dbReference type="InterPro" id="IPR012332">
    <property type="entry name" value="Autotransporter_pectin_lyase_C"/>
</dbReference>
<name>A0A2C6DNW5_9GAMM</name>
<dbReference type="Gene3D" id="2.40.128.130">
    <property type="entry name" value="Autotransporter beta-domain"/>
    <property type="match status" value="1"/>
</dbReference>
<keyword evidence="6" id="KW-1185">Reference proteome</keyword>
<reference evidence="6" key="1">
    <citation type="submission" date="2017-09" db="EMBL/GenBank/DDBJ databases">
        <title>FDA dAtabase for Regulatory Grade micrObial Sequences (FDA-ARGOS): Supporting development and validation of Infectious Disease Dx tests.</title>
        <authorList>
            <person name="Minogue T."/>
            <person name="Wolcott M."/>
            <person name="Wasieloski L."/>
            <person name="Aguilar W."/>
            <person name="Moore D."/>
            <person name="Tallon L."/>
            <person name="Sadzewicz L."/>
            <person name="Ott S."/>
            <person name="Zhao X."/>
            <person name="Nagaraj S."/>
            <person name="Vavikolanu K."/>
            <person name="Aluvathingal J."/>
            <person name="Nadendla S."/>
            <person name="Sichtig H."/>
        </authorList>
    </citation>
    <scope>NUCLEOTIDE SEQUENCE [LARGE SCALE GENOMIC DNA]</scope>
    <source>
        <strain evidence="6">FDAARGOS_387</strain>
    </source>
</reference>
<feature type="compositionally biased region" description="Polar residues" evidence="3">
    <location>
        <begin position="3045"/>
        <end position="3056"/>
    </location>
</feature>
<dbReference type="PROSITE" id="PS51208">
    <property type="entry name" value="AUTOTRANSPORTER"/>
    <property type="match status" value="1"/>
</dbReference>
<dbReference type="STRING" id="1111728.GCA_000427805_00040"/>
<dbReference type="Gene3D" id="2.160.20.20">
    <property type="match status" value="2"/>
</dbReference>
<accession>A0A2C6DNW5</accession>
<organism evidence="5 6">
    <name type="scientific">Budvicia aquatica</name>
    <dbReference type="NCBI Taxonomy" id="82979"/>
    <lineage>
        <taxon>Bacteria</taxon>
        <taxon>Pseudomonadati</taxon>
        <taxon>Pseudomonadota</taxon>
        <taxon>Gammaproteobacteria</taxon>
        <taxon>Enterobacterales</taxon>
        <taxon>Budviciaceae</taxon>
        <taxon>Budvicia</taxon>
    </lineage>
</organism>
<sequence>MNRIYRIIWNSALSRWVVASELSRGKTKSKLSSAISDCTLTSMLNTHRLLLRTLISTILISTATAGAADITIDPTITPDMYNYYAGTTLINGNTVNMTGNTSFTGSSGINSASMTLINGYKAGYITGADDPNDLYVINSGAKNASALVADPVTGGAIVVNTYDSSKIVQLAGGGTSTVGIYFPTAEGKGPFVQSQIANVTGGGVLNFSVSGVIGNGSVKDTVYINVNDGEANWNSVNTVQFANNSSNNVGPDLSPLTWKVTTQTYSGTFTVNTADGPQPHTVNNINDLRNYNSWLIQQLTDGKLGSGNDAQSNYDAAFTAAYRSSVHSYDVNRNPQSIPDTDPIFIPQGIRAAMAADGVNAVARIGSTGAITSSSGYGLYAYNGGTVINEGKLITYGPGVLGGIYVDTGGHGINNGLRFYSTESGVRTESGTDTVTGAGSTYINNGTMNLAGWSWNTTSSVQSTALRVNSGAVATNYGAINVGTTPLQALSFLVGINMGGTNSRFINETDGVLYLGRGQSYDTTSASIERGGDDVEQPNGGRLVHIGGSGGTVNNKGTMIIGDKVQNGTALFAAVTSAVNVVNNGIIEVRGHYSAQPISNYGIRSASTASNTVVDNAGIINLTGMNVIGIHAFNGGKASSSGVINVAGGAEPATGLRNYGIWSQNANSKITLSGTVNLAGDGAIGVHARDGGSIGIEGLGQINFVSGTDQIGFFVYGPSAQLTNTGAGVMNVSTENSTLFRMEDGADFTGGSGASSVLTASGKNSTLVMATGLTGGDVSAFNSGGMTLNLTGEGSTGVLVEGGAQGKIDANAIINLSGVGAIAAIADGQKRDLSGNVVGSPVAGVLSNEALNAGAAGFGRGTVLVAGANLNSSLDNVTGYIARNHASLTNSGNITFSGKNATGIRVAEGAVGANSGNITLDGSGSVGLVATADTTHTQLSSTGNIVLNGNWNGVDDGTRTTGVLANGSQVAVTVGDGVNEASINLNGAGAVGVHASGGSTVTLKDKVAINFDTTKSQQVVFWIEGEGSKIITQAGNVLTNVIGDGATLFFVTDNATLSGALNLNLAGVAGSDKVTSGIRVRGGGAQATLSSGSQITVGTHATGVLAEASGKAVIEQNVTFSVTGSNAVVGKSTGNGAIVENHASVTSVAGSRGSTAFLAENGGLVDNKGNIDLSSGIDHTAIDVDNGHVINTGNISASGTAVHIKGARSTINNSGVITATDGVAAIHVDDGAGLDLSAVSGSGTIIAKGSADGILLDQGALGLNVANTVIDMSDTTSSGIGIHNVAGIAGIQLDNTEIKVGGSGIGIKTGASLALTNSGSISVTDGTGILYLNEDGSAMAANIDFSQSADLTINVDGSGIGVKATLDGHERTVNTGASVNIRAASGGSAIDVAGAKSVTNSGNLISRSTVADGNVLNVHGADTISNSGTIASSSANIAAIAMSNIGNKTFTNTGSITGFVDFATGDNLINLAGGSLVGNVKASGGTNTVMASDGSLHVGDVILTGSKAQTVTVKGGSTLGNLVMTGSGDRQTEVKQLSTVGTVTLGDGNNQLLVDASNAGNITTGNGDSTLTFINASLSDIATGNGNNQLNLYGTSAAGALITGSGNNHLTLQDSASIGSFVGGNGNNILVIKNSATFGTLDAGTGGADDSLAFDGIDYTLANTADIQHFDRLNLTNGTGFTTAQQIQLGDTALSAGRIVIDGTSSLILNPVAAYTLNHELNGSGLVDVQSGTTFDFGVASGHLFSGLVQMNSTDFALSGLNSIALTNAELSVMGNNTTTVGLGNQTIGRLTLDGGTIDFGSQIPGGIISRGTITVNDLNASKTGQVKLVRSSIDSAAVTVPDQTLGLLDQQNQTLIQLVRATAVTGHAGNLNLTDENGNIISASTGIAVMQGGVHAADAVYDYRLTTKDNGGNANGLYAGYGLSQLNLLAQGGNRLVINTAASNEKVLSAKVIGSGDLGIYAADGSGALTLSNLNNNYTGATDLQNGTLITATDNALGQTSTLNLAVSTTANMNGTVQTIGALNGTAGSTLQLNGANLTLTNGGTSSGWLTGAGNLTVAGGTLTVKNANSALSATTTVSHDAEVRLKDVQSLGFGEIVADGKVTLSNINGTFANRFSGSGQLNSHAGSNVRLIGNNSGFTGAIDIDSTSVLTVSETQQIGGASGILNANRFIVDNAEFMTLAAIISGNGELVKTSAGTLTVSGNNSYSGQTDIQNGTLAISSDTRLGNGQATNLTVLNGGHLQITADLISNRHVTLAKAGSVIVDQDRTAVMNGWDDLNTSTNSFTKAGAGTLIWTGNNSANTAQVNVSGGTLQVDNLAQLASANGVVNLGAGGTLTILKTVADNVDFTRQLSGSGKLAVNLGGQDNDFSLNSTSAGGHFSGLVSMDSGRLMLNADAENTLSQAMLQLNIQGSTKLNGTRNIGGLTMNGGQLEVDYNAIDYLPEGFLTVNTLDVTGGGNLAITSPGNLPNLLPTTGASLFDQDDNAGDRIVAASAVNGVGSQLAITRVDGTAVAPDTIITLTQGVTQVGNAHYNYFGSVKSDGLYLGYGLTQLDAFAGQSVILDNSNAVDNGLGAKLTGDGGFTIKATGTVRIGNAASDYTGVTDINSGNVELITHNGFGQTSALNMHSGTSLNMNGNRQAIGELNSMLNSVLALNGGELTINAGGLIDGNLTGNGQLNLTGGILTLTQNNRQFTGATHIDVDASARLTASQGLGQGIITNEGRLNIDSAKGTLLNSLKGGGDTLLTNGADITLVGDSSGYSGSFTIDAGTILTATEVSQLGSAVINNVGTFVADATGLWTLDNTISGSGTFVKRGSGTVQVDGDNLSVSLTDIENGLLLIGGAPAGSILNRAASANLLGDVIIRKDGALGGYGTVTGNVSNSGNLLMGHALTGNAEGVFTINGNYHGDNGTVVFSPQLDDDRSATDRLVITGDSTGQSTVMVTSARGDGALTTDGIKLIDVQGTSTGQFALSGRAIAGAYEYFLYQGAISTPDDGDWYLRSVLNSGNPDPSVYRPEAGGYLANMAAAGNLFSLRLEDREGRAENSSMWLRQTGSRNKHRDSSGQLHTATNSYVVQGGGEVFGSDIADTGRFGLGLMAAYGKADSKSNSRTTGYQANSTIDGYSTGVYGTWYQNARTLNGAYVDSWIQYSWLDAEVKGQEVANESYDMNGFSASVETGYRLPVYQGLNGDVYFTPQAQIVWNGIKADDHTEANGTRVRSSGNDNVQTRLGMKVSRDGVSDRDKGRNKLFTTYAEINWLYNSQQAGAVMDGVEVKQGGSRHVAELKLGVEGQLNQHINLWTNVGQRLGNEGYSDTSVNLGVKYRF</sequence>
<dbReference type="InterPro" id="IPR036709">
    <property type="entry name" value="Autotransporte_beta_dom_sf"/>
</dbReference>
<dbReference type="PANTHER" id="PTHR12338">
    <property type="entry name" value="AUTOTRANSPORTER"/>
    <property type="match status" value="1"/>
</dbReference>
<dbReference type="NCBIfam" id="TIGR01414">
    <property type="entry name" value="autotrans_barl"/>
    <property type="match status" value="1"/>
</dbReference>
<dbReference type="RefSeq" id="WP_071605804.1">
    <property type="nucleotide sequence ID" value="NZ_PDDX01000001.1"/>
</dbReference>
<proteinExistence type="predicted"/>
<gene>
    <name evidence="5" type="ORF">CRN84_14670</name>
</gene>
<keyword evidence="1" id="KW-0732">Signal</keyword>
<dbReference type="InterPro" id="IPR050909">
    <property type="entry name" value="Bact_Autotransporter_VF"/>
</dbReference>
<evidence type="ECO:0000259" key="4">
    <source>
        <dbReference type="PROSITE" id="PS51208"/>
    </source>
</evidence>
<dbReference type="Pfam" id="PF12951">
    <property type="entry name" value="PATR"/>
    <property type="match status" value="3"/>
</dbReference>
<dbReference type="InterPro" id="IPR006315">
    <property type="entry name" value="OM_autotransptr_brl_dom"/>
</dbReference>
<dbReference type="InterPro" id="IPR043990">
    <property type="entry name" value="AC_1"/>
</dbReference>
<feature type="domain" description="Autotransporter" evidence="4">
    <location>
        <begin position="3042"/>
        <end position="3325"/>
    </location>
</feature>
<comment type="caution">
    <text evidence="5">The sequence shown here is derived from an EMBL/GenBank/DDBJ whole genome shotgun (WGS) entry which is preliminary data.</text>
</comment>
<feature type="region of interest" description="Disordered" evidence="3">
    <location>
        <begin position="3045"/>
        <end position="3068"/>
    </location>
</feature>
<dbReference type="InterPro" id="IPR011050">
    <property type="entry name" value="Pectin_lyase_fold/virulence"/>
</dbReference>
<dbReference type="Proteomes" id="UP000224974">
    <property type="component" value="Unassembled WGS sequence"/>
</dbReference>
<dbReference type="CDD" id="cd01344">
    <property type="entry name" value="PL2_Passenger_AT"/>
    <property type="match status" value="1"/>
</dbReference>
<protein>
    <recommendedName>
        <fullName evidence="4">Autotransporter domain-containing protein</fullName>
    </recommendedName>
</protein>
<dbReference type="EMBL" id="PDDX01000001">
    <property type="protein sequence ID" value="PHI30494.1"/>
    <property type="molecule type" value="Genomic_DNA"/>
</dbReference>
<dbReference type="Pfam" id="PF18883">
    <property type="entry name" value="AC_1"/>
    <property type="match status" value="1"/>
</dbReference>
<dbReference type="Pfam" id="PF13018">
    <property type="entry name" value="ESPR"/>
    <property type="match status" value="1"/>
</dbReference>